<feature type="transmembrane region" description="Helical" evidence="1">
    <location>
        <begin position="59"/>
        <end position="80"/>
    </location>
</feature>
<feature type="transmembrane region" description="Helical" evidence="1">
    <location>
        <begin position="6"/>
        <end position="22"/>
    </location>
</feature>
<feature type="transmembrane region" description="Helical" evidence="1">
    <location>
        <begin position="34"/>
        <end position="53"/>
    </location>
</feature>
<evidence type="ECO:0008006" key="4">
    <source>
        <dbReference type="Google" id="ProtNLM"/>
    </source>
</evidence>
<reference evidence="2 3" key="1">
    <citation type="submission" date="2020-05" db="EMBL/GenBank/DDBJ databases">
        <title>Description of Pedobacter foliorum sp. nov.</title>
        <authorList>
            <person name="Qi S."/>
            <person name="Carlier A."/>
            <person name="Cnockaert M."/>
            <person name="Vandamme P."/>
        </authorList>
    </citation>
    <scope>NUCLEOTIDE SEQUENCE [LARGE SCALE GENOMIC DNA]</scope>
    <source>
        <strain evidence="2 3">LMG 31300</strain>
    </source>
</reference>
<keyword evidence="1" id="KW-0472">Membrane</keyword>
<evidence type="ECO:0000313" key="3">
    <source>
        <dbReference type="Proteomes" id="UP000762110"/>
    </source>
</evidence>
<feature type="transmembrane region" description="Helical" evidence="1">
    <location>
        <begin position="150"/>
        <end position="176"/>
    </location>
</feature>
<feature type="transmembrane region" description="Helical" evidence="1">
    <location>
        <begin position="87"/>
        <end position="107"/>
    </location>
</feature>
<organism evidence="2 3">
    <name type="scientific">Pedobacter boryungensis</name>
    <dbReference type="NCBI Taxonomy" id="869962"/>
    <lineage>
        <taxon>Bacteria</taxon>
        <taxon>Pseudomonadati</taxon>
        <taxon>Bacteroidota</taxon>
        <taxon>Sphingobacteriia</taxon>
        <taxon>Sphingobacteriales</taxon>
        <taxon>Sphingobacteriaceae</taxon>
        <taxon>Pedobacter</taxon>
    </lineage>
</organism>
<accession>A0ABX2DEX6</accession>
<evidence type="ECO:0000256" key="1">
    <source>
        <dbReference type="SAM" id="Phobius"/>
    </source>
</evidence>
<feature type="transmembrane region" description="Helical" evidence="1">
    <location>
        <begin position="119"/>
        <end position="138"/>
    </location>
</feature>
<sequence length="219" mass="25530">MISVVNIIIELSCLITAIIFLKKDGSLFSILTRGYLAIVVIIETIGFSMSKGFHLNNAWLYNIFIIFEAAYISYGLYAALNKLTNKALMICSIPIITFTITYIIEIYNHGFLKFNSLTINLESVVFVVVCLVYFYLLIKQKDPIDLNTNAQFWWVSGVLFYYFGSTIYNLFIYFLYQDFPKSYTILIYVMLILNLLLYSIWIYSYICNSRQRKLLLSSY</sequence>
<evidence type="ECO:0000313" key="2">
    <source>
        <dbReference type="EMBL" id="NQX31836.1"/>
    </source>
</evidence>
<proteinExistence type="predicted"/>
<keyword evidence="1" id="KW-0812">Transmembrane</keyword>
<dbReference type="RefSeq" id="WP_173271343.1">
    <property type="nucleotide sequence ID" value="NZ_JABMKV010000002.1"/>
</dbReference>
<comment type="caution">
    <text evidence="2">The sequence shown here is derived from an EMBL/GenBank/DDBJ whole genome shotgun (WGS) entry which is preliminary data.</text>
</comment>
<protein>
    <recommendedName>
        <fullName evidence="4">Histidine kinase N-terminal 7TM region domain-containing protein</fullName>
    </recommendedName>
</protein>
<gene>
    <name evidence="2" type="ORF">HQN85_08870</name>
</gene>
<keyword evidence="3" id="KW-1185">Reference proteome</keyword>
<dbReference type="EMBL" id="JABMKV010000002">
    <property type="protein sequence ID" value="NQX31836.1"/>
    <property type="molecule type" value="Genomic_DNA"/>
</dbReference>
<feature type="transmembrane region" description="Helical" evidence="1">
    <location>
        <begin position="182"/>
        <end position="206"/>
    </location>
</feature>
<name>A0ABX2DEX6_9SPHI</name>
<keyword evidence="1" id="KW-1133">Transmembrane helix</keyword>
<dbReference type="Proteomes" id="UP000762110">
    <property type="component" value="Unassembled WGS sequence"/>
</dbReference>